<evidence type="ECO:0000313" key="4">
    <source>
        <dbReference type="Proteomes" id="UP000251891"/>
    </source>
</evidence>
<dbReference type="EMBL" id="QLYX01000024">
    <property type="protein sequence ID" value="RAY10820.1"/>
    <property type="molecule type" value="Genomic_DNA"/>
</dbReference>
<dbReference type="AlphaFoldDB" id="A0A365GVI4"/>
<evidence type="ECO:0000313" key="3">
    <source>
        <dbReference type="EMBL" id="RAY10820.1"/>
    </source>
</evidence>
<feature type="region of interest" description="Disordered" evidence="1">
    <location>
        <begin position="24"/>
        <end position="45"/>
    </location>
</feature>
<reference evidence="3 4" key="1">
    <citation type="submission" date="2018-06" db="EMBL/GenBank/DDBJ databases">
        <title>Actinomadura craniellae sp. nov. isolated from marine sponge Craniella sp.</title>
        <authorList>
            <person name="Li L."/>
            <person name="Xu Q.H."/>
            <person name="Lin H.W."/>
            <person name="Lu Y.H."/>
        </authorList>
    </citation>
    <scope>NUCLEOTIDE SEQUENCE [LARGE SCALE GENOMIC DNA]</scope>
    <source>
        <strain evidence="3 4">LHW63021</strain>
    </source>
</reference>
<feature type="signal peptide" evidence="2">
    <location>
        <begin position="1"/>
        <end position="17"/>
    </location>
</feature>
<feature type="compositionally biased region" description="Low complexity" evidence="1">
    <location>
        <begin position="24"/>
        <end position="38"/>
    </location>
</feature>
<keyword evidence="2" id="KW-0732">Signal</keyword>
<evidence type="ECO:0000256" key="1">
    <source>
        <dbReference type="SAM" id="MobiDB-lite"/>
    </source>
</evidence>
<comment type="caution">
    <text evidence="3">The sequence shown here is derived from an EMBL/GenBank/DDBJ whole genome shotgun (WGS) entry which is preliminary data.</text>
</comment>
<dbReference type="Proteomes" id="UP000251891">
    <property type="component" value="Unassembled WGS sequence"/>
</dbReference>
<organism evidence="3 4">
    <name type="scientific">Actinomadura craniellae</name>
    <dbReference type="NCBI Taxonomy" id="2231787"/>
    <lineage>
        <taxon>Bacteria</taxon>
        <taxon>Bacillati</taxon>
        <taxon>Actinomycetota</taxon>
        <taxon>Actinomycetes</taxon>
        <taxon>Streptosporangiales</taxon>
        <taxon>Thermomonosporaceae</taxon>
        <taxon>Actinomadura</taxon>
    </lineage>
</organism>
<evidence type="ECO:0000256" key="2">
    <source>
        <dbReference type="SAM" id="SignalP"/>
    </source>
</evidence>
<accession>A0A365GVI4</accession>
<feature type="chain" id="PRO_5016620240" description="Sensor domain-containing protein" evidence="2">
    <location>
        <begin position="18"/>
        <end position="216"/>
    </location>
</feature>
<keyword evidence="4" id="KW-1185">Reference proteome</keyword>
<proteinExistence type="predicted"/>
<name>A0A365GVI4_9ACTN</name>
<gene>
    <name evidence="3" type="ORF">DPM19_33160</name>
</gene>
<evidence type="ECO:0008006" key="5">
    <source>
        <dbReference type="Google" id="ProtNLM"/>
    </source>
</evidence>
<sequence length="216" mass="21961">MAGVLSAGLVLGLPACAAETHGGQTATETAGSASGSASPQVRQVGGGTAGFTLDLPAGWTPVDPATDQSALVRTTFGITTAPQPELLTEIMKEAQEQGGAYALDPASANGDYAAHLSALCSSAGLLGNSIEALKNSTRNLAPSYGAENLQIADVTVAGKPGIRITYARNRKDGIAENVTEIKTPAPGDKSCNLSLTARQGSPIADLDRIIQSFRPE</sequence>
<protein>
    <recommendedName>
        <fullName evidence="5">Sensor domain-containing protein</fullName>
    </recommendedName>
</protein>